<dbReference type="AlphaFoldDB" id="A0A2I0JSH2"/>
<gene>
    <name evidence="4" type="ORF">CRG98_020349</name>
</gene>
<reference evidence="4 5" key="1">
    <citation type="submission" date="2017-11" db="EMBL/GenBank/DDBJ databases">
        <title>De-novo sequencing of pomegranate (Punica granatum L.) genome.</title>
        <authorList>
            <person name="Akparov Z."/>
            <person name="Amiraslanov A."/>
            <person name="Hajiyeva S."/>
            <person name="Abbasov M."/>
            <person name="Kaur K."/>
            <person name="Hamwieh A."/>
            <person name="Solovyev V."/>
            <person name="Salamov A."/>
            <person name="Braich B."/>
            <person name="Kosarev P."/>
            <person name="Mahmoud A."/>
            <person name="Hajiyev E."/>
            <person name="Babayeva S."/>
            <person name="Izzatullayeva V."/>
            <person name="Mammadov A."/>
            <person name="Mammadov A."/>
            <person name="Sharifova S."/>
            <person name="Ojaghi J."/>
            <person name="Eynullazada K."/>
            <person name="Bayramov B."/>
            <person name="Abdulazimova A."/>
            <person name="Shahmuradov I."/>
        </authorList>
    </citation>
    <scope>NUCLEOTIDE SEQUENCE [LARGE SCALE GENOMIC DNA]</scope>
    <source>
        <strain evidence="5">cv. AG2017</strain>
        <tissue evidence="4">Leaf</tissue>
    </source>
</reference>
<comment type="caution">
    <text evidence="4">The sequence shown here is derived from an EMBL/GenBank/DDBJ whole genome shotgun (WGS) entry which is preliminary data.</text>
</comment>
<accession>A0A2I0JSH2</accession>
<dbReference type="EMBL" id="PGOL01001311">
    <property type="protein sequence ID" value="PKI59269.1"/>
    <property type="molecule type" value="Genomic_DNA"/>
</dbReference>
<protein>
    <recommendedName>
        <fullName evidence="3">DC1 domain-containing protein</fullName>
    </recommendedName>
</protein>
<dbReference type="PANTHER" id="PTHR46288">
    <property type="entry name" value="PHORBOL-ESTER/DAG-TYPE DOMAIN-CONTAINING PROTEIN"/>
    <property type="match status" value="1"/>
</dbReference>
<feature type="coiled-coil region" evidence="2">
    <location>
        <begin position="305"/>
        <end position="339"/>
    </location>
</feature>
<dbReference type="SUPFAM" id="SSF57889">
    <property type="entry name" value="Cysteine-rich domain"/>
    <property type="match status" value="2"/>
</dbReference>
<keyword evidence="2" id="KW-0175">Coiled coil</keyword>
<dbReference type="Pfam" id="PF03107">
    <property type="entry name" value="C1_2"/>
    <property type="match status" value="1"/>
</dbReference>
<evidence type="ECO:0000313" key="4">
    <source>
        <dbReference type="EMBL" id="PKI59269.1"/>
    </source>
</evidence>
<name>A0A2I0JSH2_PUNGR</name>
<dbReference type="Proteomes" id="UP000233551">
    <property type="component" value="Unassembled WGS sequence"/>
</dbReference>
<dbReference type="InterPro" id="IPR046349">
    <property type="entry name" value="C1-like_sf"/>
</dbReference>
<sequence length="343" mass="38863">MNNIDKVIQGVNYEGRSYTCDCEDVHAGTEVYFGCRATSMSSKVAFFTAILEPLRRSNVHPCHLQLIILVLLYCAERQLATQIDHPLHPPHTLILDPRLCGSGWTEYHCSRCQKKYYLQFSYCCSKCDYDLDLECAALVPTLKLRDPSYLHSLFEKVGFSGDSRCSVCVNDSKINSPTFVCMIPQCVHDLHLHCAPVSTTWSVQNQWSKEGIGMFTTVMPVRRKEIPSFRSITARNAILLLTSSAAFPRSAPCCDSPSLVGYVMNLDVMAISLYELPSLIKANESDCLQRGASLEALLRYYEDELPRLLSEKEEKETKMKEIQQEIEALEEERIFYIVSNLLG</sequence>
<organism evidence="4 5">
    <name type="scientific">Punica granatum</name>
    <name type="common">Pomegranate</name>
    <dbReference type="NCBI Taxonomy" id="22663"/>
    <lineage>
        <taxon>Eukaryota</taxon>
        <taxon>Viridiplantae</taxon>
        <taxon>Streptophyta</taxon>
        <taxon>Embryophyta</taxon>
        <taxon>Tracheophyta</taxon>
        <taxon>Spermatophyta</taxon>
        <taxon>Magnoliopsida</taxon>
        <taxon>eudicotyledons</taxon>
        <taxon>Gunneridae</taxon>
        <taxon>Pentapetalae</taxon>
        <taxon>rosids</taxon>
        <taxon>malvids</taxon>
        <taxon>Myrtales</taxon>
        <taxon>Lythraceae</taxon>
        <taxon>Punica</taxon>
    </lineage>
</organism>
<dbReference type="InterPro" id="IPR004146">
    <property type="entry name" value="DC1"/>
</dbReference>
<dbReference type="PANTHER" id="PTHR46288:SF27">
    <property type="entry name" value="CYSTEINE_HISTIDINE-RICH C1 DOMAIN FAMILY PROTEIN"/>
    <property type="match status" value="1"/>
</dbReference>
<proteinExistence type="predicted"/>
<evidence type="ECO:0000259" key="3">
    <source>
        <dbReference type="Pfam" id="PF03107"/>
    </source>
</evidence>
<evidence type="ECO:0000256" key="1">
    <source>
        <dbReference type="ARBA" id="ARBA00022737"/>
    </source>
</evidence>
<keyword evidence="5" id="KW-1185">Reference proteome</keyword>
<evidence type="ECO:0000313" key="5">
    <source>
        <dbReference type="Proteomes" id="UP000233551"/>
    </source>
</evidence>
<feature type="domain" description="DC1" evidence="3">
    <location>
        <begin position="86"/>
        <end position="136"/>
    </location>
</feature>
<keyword evidence="1" id="KW-0677">Repeat</keyword>
<evidence type="ECO:0000256" key="2">
    <source>
        <dbReference type="SAM" id="Coils"/>
    </source>
</evidence>